<organism evidence="2 3">
    <name type="scientific">Mucilaginibacter rigui</name>
    <dbReference type="NCBI Taxonomy" id="534635"/>
    <lineage>
        <taxon>Bacteria</taxon>
        <taxon>Pseudomonadati</taxon>
        <taxon>Bacteroidota</taxon>
        <taxon>Sphingobacteriia</taxon>
        <taxon>Sphingobacteriales</taxon>
        <taxon>Sphingobacteriaceae</taxon>
        <taxon>Mucilaginibacter</taxon>
    </lineage>
</organism>
<comment type="caution">
    <text evidence="2">The sequence shown here is derived from an EMBL/GenBank/DDBJ whole genome shotgun (WGS) entry which is preliminary data.</text>
</comment>
<protein>
    <submittedName>
        <fullName evidence="2">Uncharacterized protein</fullName>
    </submittedName>
</protein>
<keyword evidence="3" id="KW-1185">Reference proteome</keyword>
<name>A0ABR7X0H1_9SPHI</name>
<dbReference type="RefSeq" id="WP_191173998.1">
    <property type="nucleotide sequence ID" value="NZ_JACWMW010000001.1"/>
</dbReference>
<evidence type="ECO:0000313" key="2">
    <source>
        <dbReference type="EMBL" id="MBD1384097.1"/>
    </source>
</evidence>
<evidence type="ECO:0000256" key="1">
    <source>
        <dbReference type="SAM" id="Phobius"/>
    </source>
</evidence>
<keyword evidence="1" id="KW-1133">Transmembrane helix</keyword>
<keyword evidence="1" id="KW-0812">Transmembrane</keyword>
<proteinExistence type="predicted"/>
<sequence length="50" mass="5638">MKNFINTIITDINHVIVKGDSDKVEQARVFILIAIPALTILFSFGRFPGY</sequence>
<gene>
    <name evidence="2" type="ORF">IDJ75_02315</name>
</gene>
<accession>A0ABR7X0H1</accession>
<feature type="transmembrane region" description="Helical" evidence="1">
    <location>
        <begin position="29"/>
        <end position="47"/>
    </location>
</feature>
<dbReference type="EMBL" id="JACWMW010000001">
    <property type="protein sequence ID" value="MBD1384097.1"/>
    <property type="molecule type" value="Genomic_DNA"/>
</dbReference>
<dbReference type="Proteomes" id="UP000618754">
    <property type="component" value="Unassembled WGS sequence"/>
</dbReference>
<evidence type="ECO:0000313" key="3">
    <source>
        <dbReference type="Proteomes" id="UP000618754"/>
    </source>
</evidence>
<reference evidence="2 3" key="1">
    <citation type="submission" date="2020-09" db="EMBL/GenBank/DDBJ databases">
        <title>Novel species of Mucilaginibacter isolated from a glacier on the Tibetan Plateau.</title>
        <authorList>
            <person name="Liu Q."/>
            <person name="Xin Y.-H."/>
        </authorList>
    </citation>
    <scope>NUCLEOTIDE SEQUENCE [LARGE SCALE GENOMIC DNA]</scope>
    <source>
        <strain evidence="2 3">CGMCC 1.13878</strain>
    </source>
</reference>
<keyword evidence="1" id="KW-0472">Membrane</keyword>